<name>A0A6I9WHU3_9HYME</name>
<dbReference type="AlphaFoldDB" id="A0A6I9WHU3"/>
<evidence type="ECO:0000313" key="3">
    <source>
        <dbReference type="RefSeq" id="XP_011638878.1"/>
    </source>
</evidence>
<dbReference type="RefSeq" id="XP_011638878.1">
    <property type="nucleotide sequence ID" value="XM_011640576.2"/>
</dbReference>
<dbReference type="Proteomes" id="UP000504615">
    <property type="component" value="Unplaced"/>
</dbReference>
<reference evidence="3" key="1">
    <citation type="submission" date="2025-08" db="UniProtKB">
        <authorList>
            <consortium name="RefSeq"/>
        </authorList>
    </citation>
    <scope>IDENTIFICATION</scope>
</reference>
<dbReference type="GeneID" id="105428322"/>
<sequence length="189" mass="21275">MLRILMILSFICSLDLLSARPADEPTKFILGNIQNNVIPSRLEEAQQINSEFRNNTDSLKSNKSQSRRSILIPISTTPRSVFFPPQETVRLENETAQGILERRKPDNIRQILDSVLTPKPLLDRTKEEEKYGNSGDKFIGVGRGIINFYEYFSNLANNILDYPVNAAKQASKGITRALNEIGAQLLGLQ</sequence>
<keyword evidence="1" id="KW-0732">Signal</keyword>
<feature type="chain" id="PRO_5026926201" evidence="1">
    <location>
        <begin position="20"/>
        <end position="189"/>
    </location>
</feature>
<keyword evidence="2" id="KW-1185">Reference proteome</keyword>
<organism evidence="2 3">
    <name type="scientific">Pogonomyrmex barbatus</name>
    <name type="common">red harvester ant</name>
    <dbReference type="NCBI Taxonomy" id="144034"/>
    <lineage>
        <taxon>Eukaryota</taxon>
        <taxon>Metazoa</taxon>
        <taxon>Ecdysozoa</taxon>
        <taxon>Arthropoda</taxon>
        <taxon>Hexapoda</taxon>
        <taxon>Insecta</taxon>
        <taxon>Pterygota</taxon>
        <taxon>Neoptera</taxon>
        <taxon>Endopterygota</taxon>
        <taxon>Hymenoptera</taxon>
        <taxon>Apocrita</taxon>
        <taxon>Aculeata</taxon>
        <taxon>Formicoidea</taxon>
        <taxon>Formicidae</taxon>
        <taxon>Myrmicinae</taxon>
        <taxon>Pogonomyrmex</taxon>
    </lineage>
</organism>
<feature type="signal peptide" evidence="1">
    <location>
        <begin position="1"/>
        <end position="19"/>
    </location>
</feature>
<proteinExistence type="predicted"/>
<protein>
    <submittedName>
        <fullName evidence="3">Uncharacterized protein LOC105428322 isoform X2</fullName>
    </submittedName>
</protein>
<dbReference type="OrthoDB" id="6616542at2759"/>
<evidence type="ECO:0000313" key="2">
    <source>
        <dbReference type="Proteomes" id="UP000504615"/>
    </source>
</evidence>
<evidence type="ECO:0000256" key="1">
    <source>
        <dbReference type="SAM" id="SignalP"/>
    </source>
</evidence>
<accession>A0A6I9WHU3</accession>
<gene>
    <name evidence="3" type="primary">LOC105428322</name>
</gene>